<dbReference type="Proteomes" id="UP000663844">
    <property type="component" value="Unassembled WGS sequence"/>
</dbReference>
<evidence type="ECO:0000313" key="9">
    <source>
        <dbReference type="EMBL" id="CAF3525305.1"/>
    </source>
</evidence>
<dbReference type="EMBL" id="CAJOAZ010000088">
    <property type="protein sequence ID" value="CAF3525305.1"/>
    <property type="molecule type" value="Genomic_DNA"/>
</dbReference>
<feature type="compositionally biased region" description="Low complexity" evidence="6">
    <location>
        <begin position="11"/>
        <end position="24"/>
    </location>
</feature>
<evidence type="ECO:0000256" key="2">
    <source>
        <dbReference type="ARBA" id="ARBA00023015"/>
    </source>
</evidence>
<dbReference type="CDD" id="cd00265">
    <property type="entry name" value="MADS_MEF2_like"/>
    <property type="match status" value="1"/>
</dbReference>
<proteinExistence type="predicted"/>
<dbReference type="GO" id="GO:0000981">
    <property type="term" value="F:DNA-binding transcription factor activity, RNA polymerase II-specific"/>
    <property type="evidence" value="ECO:0007669"/>
    <property type="project" value="TreeGrafter"/>
</dbReference>
<feature type="compositionally biased region" description="Polar residues" evidence="6">
    <location>
        <begin position="1"/>
        <end position="10"/>
    </location>
</feature>
<evidence type="ECO:0000256" key="4">
    <source>
        <dbReference type="ARBA" id="ARBA00023163"/>
    </source>
</evidence>
<dbReference type="GO" id="GO:0007507">
    <property type="term" value="P:heart development"/>
    <property type="evidence" value="ECO:0007669"/>
    <property type="project" value="TreeGrafter"/>
</dbReference>
<dbReference type="AlphaFoldDB" id="A0A814SEC3"/>
<keyword evidence="4" id="KW-0804">Transcription</keyword>
<comment type="subcellular location">
    <subcellularLocation>
        <location evidence="1">Nucleus</location>
    </subcellularLocation>
</comment>
<feature type="compositionally biased region" description="Polar residues" evidence="6">
    <location>
        <begin position="412"/>
        <end position="422"/>
    </location>
</feature>
<evidence type="ECO:0000313" key="8">
    <source>
        <dbReference type="EMBL" id="CAF1146928.1"/>
    </source>
</evidence>
<dbReference type="PANTHER" id="PTHR11945">
    <property type="entry name" value="MADS BOX PROTEIN"/>
    <property type="match status" value="1"/>
</dbReference>
<protein>
    <recommendedName>
        <fullName evidence="7">MADS-box domain-containing protein</fullName>
    </recommendedName>
</protein>
<gene>
    <name evidence="8" type="ORF">JYZ213_LOCUS23877</name>
    <name evidence="9" type="ORF">OXD698_LOCUS2648</name>
</gene>
<dbReference type="PANTHER" id="PTHR11945:SF25">
    <property type="entry name" value="MYOCYTE-SPECIFIC ENHANCER FACTOR 2C"/>
    <property type="match status" value="1"/>
</dbReference>
<keyword evidence="2" id="KW-0805">Transcription regulation</keyword>
<dbReference type="EMBL" id="CAJNOG010000287">
    <property type="protein sequence ID" value="CAF1146928.1"/>
    <property type="molecule type" value="Genomic_DNA"/>
</dbReference>
<dbReference type="GO" id="GO:0030154">
    <property type="term" value="P:cell differentiation"/>
    <property type="evidence" value="ECO:0007669"/>
    <property type="project" value="TreeGrafter"/>
</dbReference>
<evidence type="ECO:0000256" key="5">
    <source>
        <dbReference type="ARBA" id="ARBA00023242"/>
    </source>
</evidence>
<dbReference type="Gene3D" id="3.40.1810.10">
    <property type="entry name" value="Transcription factor, MADS-box"/>
    <property type="match status" value="1"/>
</dbReference>
<keyword evidence="5" id="KW-0539">Nucleus</keyword>
<sequence>MLHSNGTSPINKTTNNNSGSSTKKIMGRKKINITRIIDERTRQVTFTKRKFGLMKKAYELSVLCGCEIALMIFNSNDRLFQYASSDMDKVLLKYADYNEPHESCTNVDIIDILNKKVKPTQMTISNNNEDNEIMDQHDDNSGEQTDSGISSTFTNDIEQMFADTVNNFLVNSNINCSSTNGHDVTFLNNTNTTVLPDFQYLTSPSNEQQLTPPPPPLQQTTTSTTTNYIPIYPIPKSVDCNQYGNNITNNNHSNINHIKQQQQQQQPSMNSYTNQQPITNIGRIMTVGPDMSVSAIDINALASQLTSNFLASLTNAAVVTNNNNNNNTNNNSASNLPINIINRDCQTTNVGTTQTIMLTNSPNSIILTGQHQQQQQQQQQQSINRNLIKQEPILYTTTTATNTGRNDLCYEPTSSKQTRLWQ</sequence>
<dbReference type="GO" id="GO:0042826">
    <property type="term" value="F:histone deacetylase binding"/>
    <property type="evidence" value="ECO:0007669"/>
    <property type="project" value="TreeGrafter"/>
</dbReference>
<feature type="region of interest" description="Disordered" evidence="6">
    <location>
        <begin position="1"/>
        <end position="24"/>
    </location>
</feature>
<dbReference type="Pfam" id="PF00319">
    <property type="entry name" value="SRF-TF"/>
    <property type="match status" value="1"/>
</dbReference>
<accession>A0A814SEC3</accession>
<feature type="domain" description="MADS-box" evidence="7">
    <location>
        <begin position="26"/>
        <end position="86"/>
    </location>
</feature>
<comment type="caution">
    <text evidence="8">The sequence shown here is derived from an EMBL/GenBank/DDBJ whole genome shotgun (WGS) entry which is preliminary data.</text>
</comment>
<evidence type="ECO:0000256" key="1">
    <source>
        <dbReference type="ARBA" id="ARBA00004123"/>
    </source>
</evidence>
<feature type="compositionally biased region" description="Polar residues" evidence="6">
    <location>
        <begin position="142"/>
        <end position="151"/>
    </location>
</feature>
<evidence type="ECO:0000259" key="7">
    <source>
        <dbReference type="PROSITE" id="PS50066"/>
    </source>
</evidence>
<dbReference type="GO" id="GO:0046983">
    <property type="term" value="F:protein dimerization activity"/>
    <property type="evidence" value="ECO:0007669"/>
    <property type="project" value="InterPro"/>
</dbReference>
<dbReference type="PRINTS" id="PR00404">
    <property type="entry name" value="MADSDOMAIN"/>
</dbReference>
<dbReference type="InterPro" id="IPR036879">
    <property type="entry name" value="TF_MADSbox_sf"/>
</dbReference>
<evidence type="ECO:0000313" key="10">
    <source>
        <dbReference type="Proteomes" id="UP000663845"/>
    </source>
</evidence>
<keyword evidence="3" id="KW-0238">DNA-binding</keyword>
<dbReference type="PROSITE" id="PS50066">
    <property type="entry name" value="MADS_BOX_2"/>
    <property type="match status" value="1"/>
</dbReference>
<dbReference type="InterPro" id="IPR002100">
    <property type="entry name" value="TF_MADSbox"/>
</dbReference>
<reference evidence="8" key="1">
    <citation type="submission" date="2021-02" db="EMBL/GenBank/DDBJ databases">
        <authorList>
            <person name="Nowell W R."/>
        </authorList>
    </citation>
    <scope>NUCLEOTIDE SEQUENCE</scope>
</reference>
<dbReference type="PROSITE" id="PS00350">
    <property type="entry name" value="MADS_BOX_1"/>
    <property type="match status" value="1"/>
</dbReference>
<dbReference type="GO" id="GO:0005634">
    <property type="term" value="C:nucleus"/>
    <property type="evidence" value="ECO:0007669"/>
    <property type="project" value="UniProtKB-SubCell"/>
</dbReference>
<organism evidence="8 10">
    <name type="scientific">Adineta steineri</name>
    <dbReference type="NCBI Taxonomy" id="433720"/>
    <lineage>
        <taxon>Eukaryota</taxon>
        <taxon>Metazoa</taxon>
        <taxon>Spiralia</taxon>
        <taxon>Gnathifera</taxon>
        <taxon>Rotifera</taxon>
        <taxon>Eurotatoria</taxon>
        <taxon>Bdelloidea</taxon>
        <taxon>Adinetida</taxon>
        <taxon>Adinetidae</taxon>
        <taxon>Adineta</taxon>
    </lineage>
</organism>
<feature type="region of interest" description="Disordered" evidence="6">
    <location>
        <begin position="402"/>
        <end position="422"/>
    </location>
</feature>
<evidence type="ECO:0000256" key="3">
    <source>
        <dbReference type="ARBA" id="ARBA00023125"/>
    </source>
</evidence>
<dbReference type="GO" id="GO:0045944">
    <property type="term" value="P:positive regulation of transcription by RNA polymerase II"/>
    <property type="evidence" value="ECO:0007669"/>
    <property type="project" value="InterPro"/>
</dbReference>
<feature type="region of interest" description="Disordered" evidence="6">
    <location>
        <begin position="204"/>
        <end position="223"/>
    </location>
</feature>
<dbReference type="InterPro" id="IPR033896">
    <property type="entry name" value="MEF2-like_N"/>
</dbReference>
<dbReference type="SMART" id="SM00432">
    <property type="entry name" value="MADS"/>
    <property type="match status" value="1"/>
</dbReference>
<evidence type="ECO:0000256" key="6">
    <source>
        <dbReference type="SAM" id="MobiDB-lite"/>
    </source>
</evidence>
<name>A0A814SEC3_9BILA</name>
<feature type="region of interest" description="Disordered" evidence="6">
    <location>
        <begin position="126"/>
        <end position="151"/>
    </location>
</feature>
<dbReference type="Proteomes" id="UP000663845">
    <property type="component" value="Unassembled WGS sequence"/>
</dbReference>
<dbReference type="SUPFAM" id="SSF55455">
    <property type="entry name" value="SRF-like"/>
    <property type="match status" value="1"/>
</dbReference>
<dbReference type="GO" id="GO:0000978">
    <property type="term" value="F:RNA polymerase II cis-regulatory region sequence-specific DNA binding"/>
    <property type="evidence" value="ECO:0007669"/>
    <property type="project" value="TreeGrafter"/>
</dbReference>